<dbReference type="Proteomes" id="UP000199427">
    <property type="component" value="Unassembled WGS sequence"/>
</dbReference>
<dbReference type="AlphaFoldDB" id="A0A1H9BQA9"/>
<dbReference type="InterPro" id="IPR029063">
    <property type="entry name" value="SAM-dependent_MTases_sf"/>
</dbReference>
<protein>
    <submittedName>
        <fullName evidence="3">Methyltransferase domain-containing protein</fullName>
    </submittedName>
</protein>
<dbReference type="GO" id="GO:0008168">
    <property type="term" value="F:methyltransferase activity"/>
    <property type="evidence" value="ECO:0007669"/>
    <property type="project" value="UniProtKB-KW"/>
</dbReference>
<evidence type="ECO:0000259" key="2">
    <source>
        <dbReference type="Pfam" id="PF13649"/>
    </source>
</evidence>
<dbReference type="RefSeq" id="WP_091772642.1">
    <property type="nucleotide sequence ID" value="NZ_FOES01000004.1"/>
</dbReference>
<sequence>MYKKMADVYDDLMNDAPYDEWLHFINFLTPTSNIKILDMGCGTGEIAIRLGNQGYEVKAFDLSEDMIKVAASKVRSQSVTFFQNDIRTFNLNETFDLIISFCDVINYVTNKNELMDVFSRAYQHLDERGVFSFDVHSESYIDWLVEQEIFSAIENDVSYVWFTEPGSQAGSIEHDLTFFVKQENGLYKRHDERHHQRTFAISEYVDMLKEAGFNKIKTYYDFSQKEITSTEESHDVDRVFFVCHKE</sequence>
<evidence type="ECO:0000256" key="1">
    <source>
        <dbReference type="ARBA" id="ARBA00022679"/>
    </source>
</evidence>
<dbReference type="PANTHER" id="PTHR43861">
    <property type="entry name" value="TRANS-ACONITATE 2-METHYLTRANSFERASE-RELATED"/>
    <property type="match status" value="1"/>
</dbReference>
<dbReference type="GO" id="GO:0032259">
    <property type="term" value="P:methylation"/>
    <property type="evidence" value="ECO:0007669"/>
    <property type="project" value="UniProtKB-KW"/>
</dbReference>
<evidence type="ECO:0000313" key="4">
    <source>
        <dbReference type="Proteomes" id="UP000199427"/>
    </source>
</evidence>
<gene>
    <name evidence="3" type="ORF">SAMN05216362_10450</name>
</gene>
<dbReference type="OrthoDB" id="9811589at2"/>
<dbReference type="Gene3D" id="3.40.50.150">
    <property type="entry name" value="Vaccinia Virus protein VP39"/>
    <property type="match status" value="1"/>
</dbReference>
<evidence type="ECO:0000313" key="3">
    <source>
        <dbReference type="EMBL" id="SEP91089.1"/>
    </source>
</evidence>
<reference evidence="3 4" key="1">
    <citation type="submission" date="2016-10" db="EMBL/GenBank/DDBJ databases">
        <authorList>
            <person name="de Groot N.N."/>
        </authorList>
    </citation>
    <scope>NUCLEOTIDE SEQUENCE [LARGE SCALE GENOMIC DNA]</scope>
    <source>
        <strain evidence="3 4">DSM 21633</strain>
    </source>
</reference>
<dbReference type="InterPro" id="IPR041698">
    <property type="entry name" value="Methyltransf_25"/>
</dbReference>
<keyword evidence="1 3" id="KW-0808">Transferase</keyword>
<dbReference type="STRING" id="571933.SAMN05216362_10450"/>
<name>A0A1H9BQA9_9BACI</name>
<dbReference type="SUPFAM" id="SSF53335">
    <property type="entry name" value="S-adenosyl-L-methionine-dependent methyltransferases"/>
    <property type="match status" value="1"/>
</dbReference>
<dbReference type="EMBL" id="FOES01000004">
    <property type="protein sequence ID" value="SEP91089.1"/>
    <property type="molecule type" value="Genomic_DNA"/>
</dbReference>
<proteinExistence type="predicted"/>
<dbReference type="CDD" id="cd02440">
    <property type="entry name" value="AdoMet_MTases"/>
    <property type="match status" value="1"/>
</dbReference>
<accession>A0A1H9BQA9</accession>
<dbReference type="Gene3D" id="2.20.25.110">
    <property type="entry name" value="S-adenosyl-L-methionine-dependent methyltransferases"/>
    <property type="match status" value="1"/>
</dbReference>
<organism evidence="3 4">
    <name type="scientific">Piscibacillus halophilus</name>
    <dbReference type="NCBI Taxonomy" id="571933"/>
    <lineage>
        <taxon>Bacteria</taxon>
        <taxon>Bacillati</taxon>
        <taxon>Bacillota</taxon>
        <taxon>Bacilli</taxon>
        <taxon>Bacillales</taxon>
        <taxon>Bacillaceae</taxon>
        <taxon>Piscibacillus</taxon>
    </lineage>
</organism>
<dbReference type="Pfam" id="PF13649">
    <property type="entry name" value="Methyltransf_25"/>
    <property type="match status" value="1"/>
</dbReference>
<feature type="domain" description="Methyltransferase" evidence="2">
    <location>
        <begin position="36"/>
        <end position="129"/>
    </location>
</feature>
<keyword evidence="3" id="KW-0489">Methyltransferase</keyword>
<keyword evidence="4" id="KW-1185">Reference proteome</keyword>